<dbReference type="PANTHER" id="PTHR33927:SF1">
    <property type="entry name" value="TRANSMEMBRANE PROTEIN"/>
    <property type="match status" value="1"/>
</dbReference>
<accession>A0A8H3HK86</accession>
<dbReference type="InterPro" id="IPR052979">
    <property type="entry name" value="Adenylate-forming_domain"/>
</dbReference>
<sequence>MKIAIALTWACSQSRLRLYVVILRSDGGIQQGLIGRISRTAILEYHAFDDFTRAPVNNMPTHIYPREGKFAAAGHASSLYCRGIKIYTGTGIGAALSPC</sequence>
<name>A0A8H3HK86_9AGAM</name>
<gene>
    <name evidence="1" type="ORF">RDB_LOCUS143614</name>
</gene>
<evidence type="ECO:0000313" key="1">
    <source>
        <dbReference type="EMBL" id="CAE6520511.1"/>
    </source>
</evidence>
<dbReference type="Proteomes" id="UP000663831">
    <property type="component" value="Unassembled WGS sequence"/>
</dbReference>
<dbReference type="EMBL" id="CAJMWV010006322">
    <property type="protein sequence ID" value="CAE6520511.1"/>
    <property type="molecule type" value="Genomic_DNA"/>
</dbReference>
<proteinExistence type="predicted"/>
<comment type="caution">
    <text evidence="1">The sequence shown here is derived from an EMBL/GenBank/DDBJ whole genome shotgun (WGS) entry which is preliminary data.</text>
</comment>
<protein>
    <submittedName>
        <fullName evidence="1">Uncharacterized protein</fullName>
    </submittedName>
</protein>
<dbReference type="PANTHER" id="PTHR33927">
    <property type="entry name" value="TRANSMEMBRANE PROTEIN"/>
    <property type="match status" value="1"/>
</dbReference>
<organism evidence="1 2">
    <name type="scientific">Rhizoctonia solani</name>
    <dbReference type="NCBI Taxonomy" id="456999"/>
    <lineage>
        <taxon>Eukaryota</taxon>
        <taxon>Fungi</taxon>
        <taxon>Dikarya</taxon>
        <taxon>Basidiomycota</taxon>
        <taxon>Agaricomycotina</taxon>
        <taxon>Agaricomycetes</taxon>
        <taxon>Cantharellales</taxon>
        <taxon>Ceratobasidiaceae</taxon>
        <taxon>Rhizoctonia</taxon>
    </lineage>
</organism>
<dbReference type="AlphaFoldDB" id="A0A8H3HK86"/>
<evidence type="ECO:0000313" key="2">
    <source>
        <dbReference type="Proteomes" id="UP000663831"/>
    </source>
</evidence>
<reference evidence="1" key="1">
    <citation type="submission" date="2021-01" db="EMBL/GenBank/DDBJ databases">
        <authorList>
            <person name="Kaushik A."/>
        </authorList>
    </citation>
    <scope>NUCLEOTIDE SEQUENCE</scope>
    <source>
        <strain evidence="1">AG3-1AP</strain>
    </source>
</reference>